<proteinExistence type="predicted"/>
<dbReference type="EMBL" id="FOYS01000004">
    <property type="protein sequence ID" value="SFR58670.1"/>
    <property type="molecule type" value="Genomic_DNA"/>
</dbReference>
<evidence type="ECO:0000256" key="1">
    <source>
        <dbReference type="SAM" id="MobiDB-lite"/>
    </source>
</evidence>
<dbReference type="Proteomes" id="UP000243250">
    <property type="component" value="Unassembled WGS sequence"/>
</dbReference>
<gene>
    <name evidence="3" type="ORF">SAMN04488124_2529</name>
</gene>
<keyword evidence="2" id="KW-1133">Transmembrane helix</keyword>
<evidence type="ECO:0000313" key="4">
    <source>
        <dbReference type="Proteomes" id="UP000243250"/>
    </source>
</evidence>
<keyword evidence="4" id="KW-1185">Reference proteome</keyword>
<feature type="transmembrane region" description="Helical" evidence="2">
    <location>
        <begin position="7"/>
        <end position="28"/>
    </location>
</feature>
<dbReference type="OrthoDB" id="299397at2157"/>
<keyword evidence="2" id="KW-0812">Transmembrane</keyword>
<dbReference type="InterPro" id="IPR058328">
    <property type="entry name" value="DUF8015"/>
</dbReference>
<accession>A0A1I6HWT0</accession>
<dbReference type="Pfam" id="PF26047">
    <property type="entry name" value="DUF8015"/>
    <property type="match status" value="1"/>
</dbReference>
<evidence type="ECO:0000256" key="2">
    <source>
        <dbReference type="SAM" id="Phobius"/>
    </source>
</evidence>
<feature type="transmembrane region" description="Helical" evidence="2">
    <location>
        <begin position="34"/>
        <end position="51"/>
    </location>
</feature>
<dbReference type="RefSeq" id="WP_089881452.1">
    <property type="nucleotide sequence ID" value="NZ_FOYS01000004.1"/>
</dbReference>
<protein>
    <submittedName>
        <fullName evidence="3">Uncharacterized protein</fullName>
    </submittedName>
</protein>
<sequence>MTGYYDYVLGLIPVALFGLTGTLTVAGFGLTQAVPIAAGVAACIIGHALFVNGPVSAGASQSVETDVSTTTRSNPATPVDAD</sequence>
<name>A0A1I6HWT0_9EURY</name>
<dbReference type="STRING" id="555875.SAMN04488124_2529"/>
<feature type="compositionally biased region" description="Polar residues" evidence="1">
    <location>
        <begin position="61"/>
        <end position="76"/>
    </location>
</feature>
<reference evidence="4" key="1">
    <citation type="submission" date="2016-10" db="EMBL/GenBank/DDBJ databases">
        <authorList>
            <person name="Varghese N."/>
            <person name="Submissions S."/>
        </authorList>
    </citation>
    <scope>NUCLEOTIDE SEQUENCE [LARGE SCALE GENOMIC DNA]</scope>
    <source>
        <strain evidence="4">CGMCC 1.8711</strain>
    </source>
</reference>
<dbReference type="AlphaFoldDB" id="A0A1I6HWT0"/>
<feature type="region of interest" description="Disordered" evidence="1">
    <location>
        <begin position="61"/>
        <end position="82"/>
    </location>
</feature>
<organism evidence="3 4">
    <name type="scientific">Halogeometricum limi</name>
    <dbReference type="NCBI Taxonomy" id="555875"/>
    <lineage>
        <taxon>Archaea</taxon>
        <taxon>Methanobacteriati</taxon>
        <taxon>Methanobacteriota</taxon>
        <taxon>Stenosarchaea group</taxon>
        <taxon>Halobacteria</taxon>
        <taxon>Halobacteriales</taxon>
        <taxon>Haloferacaceae</taxon>
        <taxon>Halogeometricum</taxon>
    </lineage>
</organism>
<keyword evidence="2" id="KW-0472">Membrane</keyword>
<evidence type="ECO:0000313" key="3">
    <source>
        <dbReference type="EMBL" id="SFR58670.1"/>
    </source>
</evidence>